<keyword evidence="2" id="KW-0812">Transmembrane</keyword>
<keyword evidence="4" id="KW-1185">Reference proteome</keyword>
<dbReference type="SUPFAM" id="SSF82866">
    <property type="entry name" value="Multidrug efflux transporter AcrB transmembrane domain"/>
    <property type="match status" value="2"/>
</dbReference>
<proteinExistence type="predicted"/>
<dbReference type="Gene3D" id="3.30.70.1320">
    <property type="entry name" value="Multidrug efflux transporter AcrB pore domain like"/>
    <property type="match status" value="1"/>
</dbReference>
<feature type="transmembrane region" description="Helical" evidence="2">
    <location>
        <begin position="1184"/>
        <end position="1207"/>
    </location>
</feature>
<dbReference type="InterPro" id="IPR027463">
    <property type="entry name" value="AcrB_DN_DC_subdom"/>
</dbReference>
<reference evidence="4" key="1">
    <citation type="journal article" date="2022" name="Int. J. Syst. Evol. Microbiol.">
        <title>Anaeromyxobacter oryzae sp. nov., Anaeromyxobacter diazotrophicus sp. nov. and Anaeromyxobacter paludicola sp. nov., isolated from paddy soils.</title>
        <authorList>
            <person name="Itoh H."/>
            <person name="Xu Z."/>
            <person name="Mise K."/>
            <person name="Masuda Y."/>
            <person name="Ushijima N."/>
            <person name="Hayakawa C."/>
            <person name="Shiratori Y."/>
            <person name="Senoo K."/>
        </authorList>
    </citation>
    <scope>NUCLEOTIDE SEQUENCE [LARGE SCALE GENOMIC DNA]</scope>
    <source>
        <strain evidence="4">Red232</strain>
    </source>
</reference>
<dbReference type="Gene3D" id="3.30.70.1440">
    <property type="entry name" value="Multidrug efflux transporter AcrB pore domain"/>
    <property type="match status" value="2"/>
</dbReference>
<evidence type="ECO:0008006" key="5">
    <source>
        <dbReference type="Google" id="ProtNLM"/>
    </source>
</evidence>
<organism evidence="3 4">
    <name type="scientific">Anaeromyxobacter oryzae</name>
    <dbReference type="NCBI Taxonomy" id="2918170"/>
    <lineage>
        <taxon>Bacteria</taxon>
        <taxon>Pseudomonadati</taxon>
        <taxon>Myxococcota</taxon>
        <taxon>Myxococcia</taxon>
        <taxon>Myxococcales</taxon>
        <taxon>Cystobacterineae</taxon>
        <taxon>Anaeromyxobacteraceae</taxon>
        <taxon>Anaeromyxobacter</taxon>
    </lineage>
</organism>
<feature type="transmembrane region" description="Helical" evidence="2">
    <location>
        <begin position="533"/>
        <end position="551"/>
    </location>
</feature>
<evidence type="ECO:0000313" key="4">
    <source>
        <dbReference type="Proteomes" id="UP001162891"/>
    </source>
</evidence>
<dbReference type="SUPFAM" id="SSF82693">
    <property type="entry name" value="Multidrug efflux transporter AcrB pore domain, PN1, PN2, PC1 and PC2 subdomains"/>
    <property type="match status" value="2"/>
</dbReference>
<feature type="transmembrane region" description="Helical" evidence="2">
    <location>
        <begin position="391"/>
        <end position="412"/>
    </location>
</feature>
<evidence type="ECO:0000313" key="3">
    <source>
        <dbReference type="EMBL" id="BDG05976.1"/>
    </source>
</evidence>
<evidence type="ECO:0000256" key="1">
    <source>
        <dbReference type="SAM" id="MobiDB-lite"/>
    </source>
</evidence>
<dbReference type="SUPFAM" id="SSF82714">
    <property type="entry name" value="Multidrug efflux transporter AcrB TolC docking domain, DN and DC subdomains"/>
    <property type="match status" value="2"/>
</dbReference>
<dbReference type="PANTHER" id="PTHR32063">
    <property type="match status" value="1"/>
</dbReference>
<dbReference type="Gene3D" id="3.30.2090.10">
    <property type="entry name" value="Multidrug efflux transporter AcrB TolC docking domain, DN and DC subdomains"/>
    <property type="match status" value="3"/>
</dbReference>
<keyword evidence="2" id="KW-1133">Transmembrane helix</keyword>
<feature type="region of interest" description="Disordered" evidence="1">
    <location>
        <begin position="837"/>
        <end position="879"/>
    </location>
</feature>
<feature type="transmembrane region" description="Helical" evidence="2">
    <location>
        <begin position="366"/>
        <end position="385"/>
    </location>
</feature>
<sequence>MVARIIEFCARNRLVVLLGVAAAATASIWSIRNAKLDAIPDLSDPQVIVYTEWMGRSPTLVEDQVTYPIVSALVSAPKVADVRGYSMFGMSFVYVIFDEGTDVYWARSRVLEYLSSLAPRLPQGVSPSLGPDATGVGWTFQYTLVDDSGRHGLDELRTFQDFTLRYALGSVPGVAEVASVGGYQKQYQVTVDPNKLRAYGVSLQEVMAAIRDSNGDVGGRVLEMSGREYYVRGRGYVQDLPDVEQVAVKAAGPGGVPVLVRDVAQVRFGPDIRRGLLEWNGEGEAVGGIVVMRYGENALDVVKRVKAKLEELRPGLPDGVRVEIAYDRSELIGRAIGTLRRALVEEAVVVALVILLFLLHGRSALLPVLSLPVAVAVSFIPMSLLDIPATIMSLGGIAIAIGATVDAEIVMIEASHKKLEHAPPGADRRALLAEAAREVTPAIFFSLLVIAVAFLPVFTLTGQAGRLFRPLAWTKTFVMLSAALLSITFAPALRDLLIRGRIRPESEHPVSRFIIRWYRPFVFVALRRPKSTIAIGLLAILSAVPLALRLGEEFMPPLNEGDVLYMPTTLPGISIEEAKRQLQAQDRVFRSFPEVASVFGKTGRAETATDPAPLTMVETTVRLKPVEQWRTVPAARWWSSWAPGFLRPALRLVWPDRRRISWDELVDEMNRAMQFPGWTNAYTMPIKARVDMLSTGVRTPLGIKVLGTSLAEIEKVGVALEKVIQPIPGTRSVFYERNTGGLYLDIVPRREALGRYGLTVGDVNRVIEAAIGGTPISVTVEGRNRFTVNVRYPQDLRSDLERLRRLLVPLGGRGGAGGMGLDVRALPEVRLAQSMGGGMGGGDATPARRPAPRAASDGPALGWVDGPSQEALTGPADLAAPGTRNATFVPLGQLADIRIAGGPPMIRDENGLLAGYVYVDIDGARRDVGGYVEEAKAKVKAAQAAGTIRMPEGYVLEWTGQYELLEQMESRMRIVLPLTILLIVFLLWVHFRNFTEVLIVLLSIPFALVGSVWLLWLLDYHLSTAVWVGLIALVGLAAQTGVVMIVYIDNAYERRKRAGKIRGLDDIIWAHMEGTVMRVRPKLMTVATMLAGLVPLLWATGSGADVMKRIAAPMVGGLFTSAFLTLEIIPVIYTYWRQEQVLWERLAALDPARLRGLAVAAAWHKGAWAAALAVAVAAEPLEGHRWPVALAAAAVAVAVVASGIVYLRRRPAARRLVWPGAAPDTAAPLARIA</sequence>
<dbReference type="Gene3D" id="3.30.70.1430">
    <property type="entry name" value="Multidrug efflux transporter AcrB pore domain"/>
    <property type="match status" value="2"/>
</dbReference>
<feature type="transmembrane region" description="Helical" evidence="2">
    <location>
        <begin position="1157"/>
        <end position="1178"/>
    </location>
</feature>
<feature type="transmembrane region" description="Helical" evidence="2">
    <location>
        <begin position="974"/>
        <end position="991"/>
    </location>
</feature>
<feature type="transmembrane region" description="Helical" evidence="2">
    <location>
        <begin position="472"/>
        <end position="493"/>
    </location>
</feature>
<dbReference type="Gene3D" id="1.20.1640.10">
    <property type="entry name" value="Multidrug efflux transporter AcrB transmembrane domain"/>
    <property type="match status" value="3"/>
</dbReference>
<feature type="transmembrane region" description="Helical" evidence="2">
    <location>
        <begin position="1024"/>
        <end position="1048"/>
    </location>
</feature>
<dbReference type="InterPro" id="IPR001036">
    <property type="entry name" value="Acrflvin-R"/>
</dbReference>
<accession>A0ABM7X2K3</accession>
<dbReference type="Proteomes" id="UP001162891">
    <property type="component" value="Chromosome"/>
</dbReference>
<feature type="transmembrane region" description="Helical" evidence="2">
    <location>
        <begin position="998"/>
        <end position="1018"/>
    </location>
</feature>
<dbReference type="PANTHER" id="PTHR32063:SF19">
    <property type="entry name" value="CATION EFFLUX SYSTEM PROTEIN CUSA"/>
    <property type="match status" value="1"/>
</dbReference>
<feature type="compositionally biased region" description="Low complexity" evidence="1">
    <location>
        <begin position="844"/>
        <end position="860"/>
    </location>
</feature>
<protein>
    <recommendedName>
        <fullName evidence="5">Efflux RND transporter permease subunit</fullName>
    </recommendedName>
</protein>
<dbReference type="EMBL" id="AP025591">
    <property type="protein sequence ID" value="BDG05976.1"/>
    <property type="molecule type" value="Genomic_DNA"/>
</dbReference>
<name>A0ABM7X2K3_9BACT</name>
<feature type="transmembrane region" description="Helical" evidence="2">
    <location>
        <begin position="439"/>
        <end position="460"/>
    </location>
</feature>
<evidence type="ECO:0000256" key="2">
    <source>
        <dbReference type="SAM" id="Phobius"/>
    </source>
</evidence>
<keyword evidence="2" id="KW-0472">Membrane</keyword>
<feature type="transmembrane region" description="Helical" evidence="2">
    <location>
        <begin position="1083"/>
        <end position="1104"/>
    </location>
</feature>
<dbReference type="Pfam" id="PF00873">
    <property type="entry name" value="ACR_tran"/>
    <property type="match status" value="3"/>
</dbReference>
<feature type="transmembrane region" description="Helical" evidence="2">
    <location>
        <begin position="1110"/>
        <end position="1136"/>
    </location>
</feature>
<dbReference type="RefSeq" id="WP_248355196.1">
    <property type="nucleotide sequence ID" value="NZ_AP025591.1"/>
</dbReference>
<gene>
    <name evidence="3" type="ORF">AMOR_49720</name>
</gene>
<feature type="transmembrane region" description="Helical" evidence="2">
    <location>
        <begin position="342"/>
        <end position="359"/>
    </location>
</feature>
<dbReference type="PRINTS" id="PR00702">
    <property type="entry name" value="ACRIFLAVINRP"/>
</dbReference>